<dbReference type="OrthoDB" id="1923159at2759"/>
<keyword evidence="3" id="KW-0862">Zinc</keyword>
<dbReference type="EMBL" id="JAANIT010000280">
    <property type="protein sequence ID" value="KAG1549489.1"/>
    <property type="molecule type" value="Genomic_DNA"/>
</dbReference>
<dbReference type="InterPro" id="IPR013083">
    <property type="entry name" value="Znf_RING/FYVE/PHD"/>
</dbReference>
<evidence type="ECO:0000259" key="5">
    <source>
        <dbReference type="PROSITE" id="PS50102"/>
    </source>
</evidence>
<dbReference type="CDD" id="cd12438">
    <property type="entry name" value="RRM_CNOT4"/>
    <property type="match status" value="1"/>
</dbReference>
<dbReference type="Gene3D" id="3.30.40.10">
    <property type="entry name" value="Zinc/RING finger domain, C3HC4 (zinc finger)"/>
    <property type="match status" value="1"/>
</dbReference>
<dbReference type="GO" id="GO:0004842">
    <property type="term" value="F:ubiquitin-protein transferase activity"/>
    <property type="evidence" value="ECO:0007669"/>
    <property type="project" value="InterPro"/>
</dbReference>
<keyword evidence="2" id="KW-0694">RNA-binding</keyword>
<dbReference type="SUPFAM" id="SSF57850">
    <property type="entry name" value="RING/U-box"/>
    <property type="match status" value="1"/>
</dbReference>
<feature type="domain" description="RRM" evidence="5">
    <location>
        <begin position="921"/>
        <end position="1012"/>
    </location>
</feature>
<dbReference type="Gene3D" id="1.20.1260.60">
    <property type="entry name" value="Vacuolar protein sorting-associated protein Ist1"/>
    <property type="match status" value="1"/>
</dbReference>
<feature type="compositionally biased region" description="Low complexity" evidence="4">
    <location>
        <begin position="1073"/>
        <end position="1093"/>
    </location>
</feature>
<organism evidence="7 8">
    <name type="scientific">Rhizopus oryzae</name>
    <name type="common">Mucormycosis agent</name>
    <name type="synonym">Rhizopus arrhizus var. delemar</name>
    <dbReference type="NCBI Taxonomy" id="64495"/>
    <lineage>
        <taxon>Eukaryota</taxon>
        <taxon>Fungi</taxon>
        <taxon>Fungi incertae sedis</taxon>
        <taxon>Mucoromycota</taxon>
        <taxon>Mucoromycotina</taxon>
        <taxon>Mucoromycetes</taxon>
        <taxon>Mucorales</taxon>
        <taxon>Mucorineae</taxon>
        <taxon>Rhizopodaceae</taxon>
        <taxon>Rhizopus</taxon>
    </lineage>
</organism>
<evidence type="ECO:0000259" key="6">
    <source>
        <dbReference type="PROSITE" id="PS50103"/>
    </source>
</evidence>
<dbReference type="SMART" id="SM00360">
    <property type="entry name" value="RRM"/>
    <property type="match status" value="1"/>
</dbReference>
<evidence type="ECO:0000313" key="8">
    <source>
        <dbReference type="Proteomes" id="UP000717996"/>
    </source>
</evidence>
<dbReference type="GO" id="GO:0015031">
    <property type="term" value="P:protein transport"/>
    <property type="evidence" value="ECO:0007669"/>
    <property type="project" value="InterPro"/>
</dbReference>
<feature type="compositionally biased region" description="Basic and acidic residues" evidence="4">
    <location>
        <begin position="1048"/>
        <end position="1062"/>
    </location>
</feature>
<dbReference type="GO" id="GO:0003723">
    <property type="term" value="F:RNA binding"/>
    <property type="evidence" value="ECO:0007669"/>
    <property type="project" value="UniProtKB-UniRule"/>
</dbReference>
<comment type="caution">
    <text evidence="7">The sequence shown here is derived from an EMBL/GenBank/DDBJ whole genome shotgun (WGS) entry which is preliminary data.</text>
</comment>
<reference evidence="7" key="1">
    <citation type="journal article" date="2020" name="Microb. Genom.">
        <title>Genetic diversity of clinical and environmental Mucorales isolates obtained from an investigation of mucormycosis cases among solid organ transplant recipients.</title>
        <authorList>
            <person name="Nguyen M.H."/>
            <person name="Kaul D."/>
            <person name="Muto C."/>
            <person name="Cheng S.J."/>
            <person name="Richter R.A."/>
            <person name="Bruno V.M."/>
            <person name="Liu G."/>
            <person name="Beyhan S."/>
            <person name="Sundermann A.J."/>
            <person name="Mounaud S."/>
            <person name="Pasculle A.W."/>
            <person name="Nierman W.C."/>
            <person name="Driscoll E."/>
            <person name="Cumbie R."/>
            <person name="Clancy C.J."/>
            <person name="Dupont C.L."/>
        </authorList>
    </citation>
    <scope>NUCLEOTIDE SEQUENCE</scope>
    <source>
        <strain evidence="7">GL16</strain>
    </source>
</reference>
<dbReference type="Pfam" id="PF03398">
    <property type="entry name" value="Ist1"/>
    <property type="match status" value="1"/>
</dbReference>
<dbReference type="GO" id="GO:0016567">
    <property type="term" value="P:protein ubiquitination"/>
    <property type="evidence" value="ECO:0007669"/>
    <property type="project" value="TreeGrafter"/>
</dbReference>
<dbReference type="InterPro" id="IPR005061">
    <property type="entry name" value="Ist1"/>
</dbReference>
<feature type="region of interest" description="Disordered" evidence="4">
    <location>
        <begin position="165"/>
        <end position="240"/>
    </location>
</feature>
<feature type="compositionally biased region" description="Low complexity" evidence="4">
    <location>
        <begin position="819"/>
        <end position="829"/>
    </location>
</feature>
<dbReference type="PROSITE" id="PS50103">
    <property type="entry name" value="ZF_C3H1"/>
    <property type="match status" value="1"/>
</dbReference>
<feature type="compositionally biased region" description="Basic and acidic residues" evidence="4">
    <location>
        <begin position="1168"/>
        <end position="1186"/>
    </location>
</feature>
<name>A0A9P6YJQ2_RHIOR</name>
<dbReference type="GO" id="GO:0030014">
    <property type="term" value="C:CCR4-NOT complex"/>
    <property type="evidence" value="ECO:0007669"/>
    <property type="project" value="InterPro"/>
</dbReference>
<dbReference type="Proteomes" id="UP000717996">
    <property type="component" value="Unassembled WGS sequence"/>
</dbReference>
<dbReference type="InterPro" id="IPR012677">
    <property type="entry name" value="Nucleotide-bd_a/b_plait_sf"/>
</dbReference>
<feature type="compositionally biased region" description="Polar residues" evidence="4">
    <location>
        <begin position="209"/>
        <end position="224"/>
    </location>
</feature>
<protein>
    <submittedName>
        <fullName evidence="7">Uncharacterized protein</fullName>
    </submittedName>
</protein>
<dbReference type="InterPro" id="IPR035979">
    <property type="entry name" value="RBD_domain_sf"/>
</dbReference>
<accession>A0A9P6YJQ2</accession>
<evidence type="ECO:0000256" key="3">
    <source>
        <dbReference type="PROSITE-ProRule" id="PRU00723"/>
    </source>
</evidence>
<feature type="zinc finger region" description="C3H1-type" evidence="3">
    <location>
        <begin position="1009"/>
        <end position="1036"/>
    </location>
</feature>
<feature type="compositionally biased region" description="Low complexity" evidence="4">
    <location>
        <begin position="1142"/>
        <end position="1152"/>
    </location>
</feature>
<dbReference type="SMART" id="SM00361">
    <property type="entry name" value="RRM_1"/>
    <property type="match status" value="1"/>
</dbReference>
<feature type="compositionally biased region" description="Low complexity" evidence="4">
    <location>
        <begin position="193"/>
        <end position="205"/>
    </location>
</feature>
<dbReference type="FunFam" id="1.20.1260.60:FF:000002">
    <property type="entry name" value="Vacuolar protein sorting-associated protein IST1"/>
    <property type="match status" value="1"/>
</dbReference>
<evidence type="ECO:0000256" key="4">
    <source>
        <dbReference type="SAM" id="MobiDB-lite"/>
    </source>
</evidence>
<comment type="similarity">
    <text evidence="1">Belongs to the IST1 family.</text>
</comment>
<dbReference type="InterPro" id="IPR042277">
    <property type="entry name" value="IST1-like"/>
</dbReference>
<evidence type="ECO:0000256" key="2">
    <source>
        <dbReference type="PROSITE-ProRule" id="PRU00176"/>
    </source>
</evidence>
<evidence type="ECO:0000256" key="1">
    <source>
        <dbReference type="ARBA" id="ARBA00005536"/>
    </source>
</evidence>
<dbReference type="InterPro" id="IPR000571">
    <property type="entry name" value="Znf_CCCH"/>
</dbReference>
<dbReference type="InterPro" id="IPR016024">
    <property type="entry name" value="ARM-type_fold"/>
</dbReference>
<feature type="compositionally biased region" description="Basic residues" evidence="4">
    <location>
        <begin position="1157"/>
        <end position="1167"/>
    </location>
</feature>
<dbReference type="PROSITE" id="PS50102">
    <property type="entry name" value="RRM"/>
    <property type="match status" value="1"/>
</dbReference>
<feature type="region of interest" description="Disordered" evidence="4">
    <location>
        <begin position="804"/>
        <end position="833"/>
    </location>
</feature>
<feature type="domain" description="C3H1-type" evidence="6">
    <location>
        <begin position="1009"/>
        <end position="1036"/>
    </location>
</feature>
<dbReference type="SUPFAM" id="SSF54928">
    <property type="entry name" value="RNA-binding domain, RBD"/>
    <property type="match status" value="1"/>
</dbReference>
<dbReference type="Gene3D" id="3.30.70.330">
    <property type="match status" value="1"/>
</dbReference>
<evidence type="ECO:0000313" key="7">
    <source>
        <dbReference type="EMBL" id="KAG1549489.1"/>
    </source>
</evidence>
<dbReference type="InterPro" id="IPR039780">
    <property type="entry name" value="Mot2"/>
</dbReference>
<keyword evidence="3" id="KW-0479">Metal-binding</keyword>
<dbReference type="PANTHER" id="PTHR12603">
    <property type="entry name" value="CCR4-NOT TRANSCRIPTION COMPLEX RELATED"/>
    <property type="match status" value="1"/>
</dbReference>
<sequence>MLQAKKTSLNQQQRREIGTYLEKGKIESARVRIEHVIRDDMVIEAMENLELYCDLLLARFGLLEAYKTCETSIAEAVNTLIWAAPRLAEVKELSLVRDQLASKFGKEFMLNAMEDKDGLVNPRIIIKLQASVPDSYLVERYLEEIAKIYDIKWKSDLIEHVEEEKELKEDIDNDDDDNNDRGSGGQKESLPPLQNNDLLDSQLDLPEIPSNSPIKKIDTTNSDPNDFDADEEGGGEREKVADVEMKDVVEERVQVTEKMTDYKATSIALIEKLLQFSTPRLDGKIVNVLFLEGMMELLMTHITRLDLTQESIELNKCSLESKLKHTLHTRDTENVEALKRSYHAMEILSGTTANHLWIQNAKFHTIVNHLFDLFLPNSQGNFNHFYRIFQHFIRRYPCDMLEFVILSNDATILFDYMLPYLTESPVMDSILSLIFIRDINPETKGQREKCHDKLHQLKFLEWIIQAIQMTDHPKFVEACQEFFIRIIEESSQVENGDILLKALDADMIQVLVKQIVDNPPCKIRKQTIHIVKLLVKSGILNSRASSTPVQGPLYLVSVRSQELLSNYLSQLSLLIMNDRGQTCNTKEYPLTTSDIDLLEIVYQILFNRNEKSQMLASIHADFWEILVNSFFEKSSSNIYHTLFYRIFSLILTSNDELTITAIISKPCLIQRLIQEYQDKSKRTGIRGYALLMLNHLRLMTDSQQSKMLTQMIMHHTGYQQFLPTLRNDTLTQLQHIYSWKLDACPRPPAHVGPSPPIQVTHFSPYAGTIPLITNINDTEHDGIDLGSEFAYSLGFSSTGIEREEGFETPSEYLSRRNSDQSLSSSQSESGPPVDILFESLTSEEPHGQICRFCWHHIRENLNGRCPACRREYSEQIAEFEPISADEIQRIRREKKEKERQQKDMEVANRRHLASMRVVQKNLVYIIGLHPKLATEETIRSSDYFGQFGKIAKIVINKRQIAPTSHANGATSMQPSAAVYVTYVRKEDATKAIYAVDGSVMAGRILRASYGTTKYCTYYLRNMTCPNPNCLYLHEPGEDADTISKEELATGKHRMRDQMSYDNEHDDDDDDYPRSSQYSSPSVSSSDFPPVSSYAHKKTTAIDDERSALPASASWGKTSTPGTPTTNADRTLTPDAFGPPLSVAVAQQQKQQASPIVTKRKLEKKKRKELLQKQRKEEGHHQKTNDADIHQELEEEDEDNETEDDCSFDGLVYFVLGNAFDEVCLPKLTKEEEPVGIAGLHNQTPITPPPIEKLSIKDDDISPLEYLTQSVPTPQYTGTFNPFSHQILRNNNTNLFDSPVRKHSRFGFAQF</sequence>
<dbReference type="InterPro" id="IPR034261">
    <property type="entry name" value="CNOT4_RRM"/>
</dbReference>
<dbReference type="InterPro" id="IPR000504">
    <property type="entry name" value="RRM_dom"/>
</dbReference>
<proteinExistence type="inferred from homology"/>
<dbReference type="InterPro" id="IPR003954">
    <property type="entry name" value="RRM_euk-type"/>
</dbReference>
<feature type="region of interest" description="Disordered" evidence="4">
    <location>
        <begin position="1048"/>
        <end position="1186"/>
    </location>
</feature>
<dbReference type="PANTHER" id="PTHR12603:SF0">
    <property type="entry name" value="CCR4-NOT TRANSCRIPTION COMPLEX SUBUNIT 4"/>
    <property type="match status" value="1"/>
</dbReference>
<dbReference type="Pfam" id="PF14570">
    <property type="entry name" value="zf-RING_4"/>
    <property type="match status" value="1"/>
</dbReference>
<dbReference type="GO" id="GO:0008270">
    <property type="term" value="F:zinc ion binding"/>
    <property type="evidence" value="ECO:0007669"/>
    <property type="project" value="UniProtKB-KW"/>
</dbReference>
<feature type="compositionally biased region" description="Polar residues" evidence="4">
    <location>
        <begin position="1114"/>
        <end position="1129"/>
    </location>
</feature>
<keyword evidence="3" id="KW-0863">Zinc-finger</keyword>
<dbReference type="SUPFAM" id="SSF48371">
    <property type="entry name" value="ARM repeat"/>
    <property type="match status" value="1"/>
</dbReference>
<gene>
    <name evidence="7" type="ORF">G6F51_003023</name>
</gene>